<dbReference type="Gene3D" id="3.40.50.1820">
    <property type="entry name" value="alpha/beta hydrolase"/>
    <property type="match status" value="1"/>
</dbReference>
<protein>
    <recommendedName>
        <fullName evidence="3">Esterase</fullName>
    </recommendedName>
</protein>
<dbReference type="RefSeq" id="WP_202016566.1">
    <property type="nucleotide sequence ID" value="NZ_JAERRB010000020.1"/>
</dbReference>
<sequence>MRFAGFVIATFLSGCNLAVEAQHFFSIESDSLPRSYLLETPAPEVSNLPMVILLHDSHILPMALAKLDWSQLSQPALIVFPVGLRNQWASGNHADSLRWDENFLLKIIFQVQQNFRTDISRVFILGMGNAFFLAEAFQRKHPALVRAAAPWEYPTNHAGRSALYTWKIE</sequence>
<dbReference type="EMBL" id="JAERRB010000020">
    <property type="protein sequence ID" value="MBL0745883.1"/>
    <property type="molecule type" value="Genomic_DNA"/>
</dbReference>
<reference evidence="1 2" key="1">
    <citation type="submission" date="2021-01" db="EMBL/GenBank/DDBJ databases">
        <title>Chryseolinea sp. Jin1 Genome sequencing and assembly.</title>
        <authorList>
            <person name="Kim I."/>
        </authorList>
    </citation>
    <scope>NUCLEOTIDE SEQUENCE [LARGE SCALE GENOMIC DNA]</scope>
    <source>
        <strain evidence="1 2">Jin1</strain>
    </source>
</reference>
<name>A0ABS1L2V9_9BACT</name>
<dbReference type="SUPFAM" id="SSF53474">
    <property type="entry name" value="alpha/beta-Hydrolases"/>
    <property type="match status" value="1"/>
</dbReference>
<dbReference type="PROSITE" id="PS51257">
    <property type="entry name" value="PROKAR_LIPOPROTEIN"/>
    <property type="match status" value="1"/>
</dbReference>
<comment type="caution">
    <text evidence="1">The sequence shown here is derived from an EMBL/GenBank/DDBJ whole genome shotgun (WGS) entry which is preliminary data.</text>
</comment>
<proteinExistence type="predicted"/>
<evidence type="ECO:0008006" key="3">
    <source>
        <dbReference type="Google" id="ProtNLM"/>
    </source>
</evidence>
<evidence type="ECO:0000313" key="1">
    <source>
        <dbReference type="EMBL" id="MBL0745883.1"/>
    </source>
</evidence>
<accession>A0ABS1L2V9</accession>
<evidence type="ECO:0000313" key="2">
    <source>
        <dbReference type="Proteomes" id="UP000613030"/>
    </source>
</evidence>
<dbReference type="InterPro" id="IPR029058">
    <property type="entry name" value="AB_hydrolase_fold"/>
</dbReference>
<organism evidence="1 2">
    <name type="scientific">Chryseolinea lacunae</name>
    <dbReference type="NCBI Taxonomy" id="2801331"/>
    <lineage>
        <taxon>Bacteria</taxon>
        <taxon>Pseudomonadati</taxon>
        <taxon>Bacteroidota</taxon>
        <taxon>Cytophagia</taxon>
        <taxon>Cytophagales</taxon>
        <taxon>Fulvivirgaceae</taxon>
        <taxon>Chryseolinea</taxon>
    </lineage>
</organism>
<dbReference type="Proteomes" id="UP000613030">
    <property type="component" value="Unassembled WGS sequence"/>
</dbReference>
<gene>
    <name evidence="1" type="ORF">JI741_31905</name>
</gene>
<keyword evidence="2" id="KW-1185">Reference proteome</keyword>